<protein>
    <recommendedName>
        <fullName evidence="3">DUF2383 domain-containing protein</fullName>
    </recommendedName>
</protein>
<gene>
    <name evidence="1" type="ORF">F2P44_16315</name>
</gene>
<dbReference type="RefSeq" id="WP_167088159.1">
    <property type="nucleotide sequence ID" value="NZ_WHJG01000015.1"/>
</dbReference>
<evidence type="ECO:0000313" key="2">
    <source>
        <dbReference type="Proteomes" id="UP000621455"/>
    </source>
</evidence>
<accession>A0ABX0NE61</accession>
<comment type="caution">
    <text evidence="1">The sequence shown here is derived from an EMBL/GenBank/DDBJ whole genome shotgun (WGS) entry which is preliminary data.</text>
</comment>
<keyword evidence="2" id="KW-1185">Reference proteome</keyword>
<evidence type="ECO:0008006" key="3">
    <source>
        <dbReference type="Google" id="ProtNLM"/>
    </source>
</evidence>
<proteinExistence type="predicted"/>
<organism evidence="1 2">
    <name type="scientific">Massilia frigida</name>
    <dbReference type="NCBI Taxonomy" id="2609281"/>
    <lineage>
        <taxon>Bacteria</taxon>
        <taxon>Pseudomonadati</taxon>
        <taxon>Pseudomonadota</taxon>
        <taxon>Betaproteobacteria</taxon>
        <taxon>Burkholderiales</taxon>
        <taxon>Oxalobacteraceae</taxon>
        <taxon>Telluria group</taxon>
        <taxon>Massilia</taxon>
    </lineage>
</organism>
<evidence type="ECO:0000313" key="1">
    <source>
        <dbReference type="EMBL" id="NHZ80826.1"/>
    </source>
</evidence>
<dbReference type="EMBL" id="WHJG01000015">
    <property type="protein sequence ID" value="NHZ80826.1"/>
    <property type="molecule type" value="Genomic_DNA"/>
</dbReference>
<dbReference type="Proteomes" id="UP000621455">
    <property type="component" value="Unassembled WGS sequence"/>
</dbReference>
<dbReference type="SUPFAM" id="SSF47226">
    <property type="entry name" value="Histidine-containing phosphotransfer domain, HPT domain"/>
    <property type="match status" value="1"/>
</dbReference>
<reference evidence="1 2" key="1">
    <citation type="submission" date="2019-10" db="EMBL/GenBank/DDBJ databases">
        <title>Taxonomy of Antarctic Massilia spp.: description of Massilia rubra sp. nov., Massilia aquatica sp. nov., Massilia mucilaginosa sp. nov., Massilia frigida sp. nov. isolated from streams, lakes and regoliths.</title>
        <authorList>
            <person name="Holochova P."/>
            <person name="Sedlacek I."/>
            <person name="Kralova S."/>
            <person name="Maslanova I."/>
            <person name="Busse H.-J."/>
            <person name="Stankova E."/>
            <person name="Vrbovska V."/>
            <person name="Kovarovic V."/>
            <person name="Bartak M."/>
            <person name="Svec P."/>
            <person name="Pantucek R."/>
        </authorList>
    </citation>
    <scope>NUCLEOTIDE SEQUENCE [LARGE SCALE GENOMIC DNA]</scope>
    <source>
        <strain evidence="1 2">CCM 8695</strain>
    </source>
</reference>
<sequence>MKGIAGTIGANRLAEMVIKEEQLLEQQAANDTWRELDELWLLAKRVIEAAKRYLAQLAPAANGAPLRPTLDIAVLRTRTVELRQLLAAGDLKADDAFGRLQDAFGTLMPDEFALIEESIDALDYLKASELCNRLLEATSIAPSGDLSH</sequence>
<name>A0ABX0NE61_9BURK</name>
<dbReference type="InterPro" id="IPR036641">
    <property type="entry name" value="HPT_dom_sf"/>
</dbReference>